<dbReference type="InterPro" id="IPR001650">
    <property type="entry name" value="Helicase_C-like"/>
</dbReference>
<evidence type="ECO:0000256" key="1">
    <source>
        <dbReference type="ARBA" id="ARBA00022741"/>
    </source>
</evidence>
<dbReference type="GO" id="GO:0005737">
    <property type="term" value="C:cytoplasm"/>
    <property type="evidence" value="ECO:0007669"/>
    <property type="project" value="TreeGrafter"/>
</dbReference>
<dbReference type="eggNOG" id="COG0514">
    <property type="taxonomic scope" value="Bacteria"/>
</dbReference>
<dbReference type="GO" id="GO:0009378">
    <property type="term" value="F:four-way junction helicase activity"/>
    <property type="evidence" value="ECO:0007669"/>
    <property type="project" value="TreeGrafter"/>
</dbReference>
<evidence type="ECO:0000256" key="2">
    <source>
        <dbReference type="ARBA" id="ARBA00022801"/>
    </source>
</evidence>
<dbReference type="Pfam" id="PF00270">
    <property type="entry name" value="DEAD"/>
    <property type="match status" value="1"/>
</dbReference>
<evidence type="ECO:0000256" key="5">
    <source>
        <dbReference type="ARBA" id="ARBA00023125"/>
    </source>
</evidence>
<dbReference type="NCBIfam" id="TIGR00614">
    <property type="entry name" value="recQ_fam"/>
    <property type="match status" value="1"/>
</dbReference>
<dbReference type="SMART" id="SM00487">
    <property type="entry name" value="DEXDc"/>
    <property type="match status" value="1"/>
</dbReference>
<keyword evidence="2" id="KW-0378">Hydrolase</keyword>
<dbReference type="PROSITE" id="PS00690">
    <property type="entry name" value="DEAH_ATP_HELICASE"/>
    <property type="match status" value="1"/>
</dbReference>
<dbReference type="Gene3D" id="3.40.50.300">
    <property type="entry name" value="P-loop containing nucleotide triphosphate hydrolases"/>
    <property type="match status" value="2"/>
</dbReference>
<sequence>MSQLQEKDLENKLIEFFGFDTFRDGQKETIEALLQGQDTLMQVPTGTGKSLCYQLTGYLLDGLVVVVTPLISLMEDQVQRLLQQNEQRVTYLNSQLSKEERYYILTHLQTYKFLFVSPEMLHQPRLIQALKQQTIALFVVDEAHCISQWGIDFRPEYRQLQQIKEELGNPLTLALTASATPTVREEISTMLCRPGYQEIVYSVDRPNIQLFVKHTEDKFAQLKEVLAQSDGATIIYCATRKKVEEVYRFLKDEYLVGYYHGGLTSNERSSLQQQFQKNQLQILIATNAFGMGIDKADIRVVIHFDLPDSIENYLQEIGRAGRDGKESFALLLYQEFDERIHYFFQEKLAQEIQQFQWLLKQQQPELLLPKQETLHKKWLRAYQQNEMFLVELEQYEGIKKQKLHAMKAYIDTTDCYRTYLLQYFEETVIRSSQPCCSLDTATWPNQSRLKREEFKSPSWIVRLAEIFKEG</sequence>
<keyword evidence="1" id="KW-0547">Nucleotide-binding</keyword>
<dbReference type="InterPro" id="IPR032284">
    <property type="entry name" value="RecQ_Zn-bd"/>
</dbReference>
<dbReference type="InterPro" id="IPR002464">
    <property type="entry name" value="DNA/RNA_helicase_DEAH_CS"/>
</dbReference>
<dbReference type="AlphaFoldDB" id="S0P6N5"/>
<dbReference type="PANTHER" id="PTHR13710:SF84">
    <property type="entry name" value="ATP-DEPENDENT DNA HELICASE RECS-RELATED"/>
    <property type="match status" value="1"/>
</dbReference>
<dbReference type="InterPro" id="IPR027417">
    <property type="entry name" value="P-loop_NTPase"/>
</dbReference>
<dbReference type="InterPro" id="IPR011545">
    <property type="entry name" value="DEAD/DEAH_box_helicase_dom"/>
</dbReference>
<feature type="domain" description="Helicase ATP-binding" evidence="8">
    <location>
        <begin position="30"/>
        <end position="197"/>
    </location>
</feature>
<gene>
    <name evidence="10" type="ORF">I573_01878</name>
</gene>
<dbReference type="GO" id="GO:0005524">
    <property type="term" value="F:ATP binding"/>
    <property type="evidence" value="ECO:0007669"/>
    <property type="project" value="UniProtKB-KW"/>
</dbReference>
<dbReference type="GO" id="GO:0016787">
    <property type="term" value="F:hydrolase activity"/>
    <property type="evidence" value="ECO:0007669"/>
    <property type="project" value="UniProtKB-KW"/>
</dbReference>
<evidence type="ECO:0000256" key="3">
    <source>
        <dbReference type="ARBA" id="ARBA00022806"/>
    </source>
</evidence>
<proteinExistence type="predicted"/>
<keyword evidence="4" id="KW-0067">ATP-binding</keyword>
<evidence type="ECO:0000259" key="8">
    <source>
        <dbReference type="PROSITE" id="PS51192"/>
    </source>
</evidence>
<dbReference type="InterPro" id="IPR014001">
    <property type="entry name" value="Helicase_ATP-bd"/>
</dbReference>
<evidence type="ECO:0000256" key="7">
    <source>
        <dbReference type="ARBA" id="ARBA00044550"/>
    </source>
</evidence>
<evidence type="ECO:0000313" key="10">
    <source>
        <dbReference type="EMBL" id="EOT84151.1"/>
    </source>
</evidence>
<dbReference type="Pfam" id="PF16124">
    <property type="entry name" value="RecQ_Zn_bind"/>
    <property type="match status" value="1"/>
</dbReference>
<dbReference type="Proteomes" id="UP000015961">
    <property type="component" value="Unassembled WGS sequence"/>
</dbReference>
<dbReference type="GO" id="GO:0030894">
    <property type="term" value="C:replisome"/>
    <property type="evidence" value="ECO:0007669"/>
    <property type="project" value="TreeGrafter"/>
</dbReference>
<dbReference type="PATRIC" id="fig|1140003.3.peg.758"/>
<comment type="caution">
    <text evidence="10">The sequence shown here is derived from an EMBL/GenBank/DDBJ whole genome shotgun (WGS) entry which is preliminary data.</text>
</comment>
<reference evidence="10 11" key="1">
    <citation type="submission" date="2013-03" db="EMBL/GenBank/DDBJ databases">
        <title>The Genome Sequence of Enterococcus sulfureus ATCC_49903 (PacBio/Illumina hybrid assembly).</title>
        <authorList>
            <consortium name="The Broad Institute Genomics Platform"/>
            <consortium name="The Broad Institute Genome Sequencing Center for Infectious Disease"/>
            <person name="Earl A."/>
            <person name="Russ C."/>
            <person name="Gilmore M."/>
            <person name="Surin D."/>
            <person name="Walker B."/>
            <person name="Young S."/>
            <person name="Zeng Q."/>
            <person name="Gargeya S."/>
            <person name="Fitzgerald M."/>
            <person name="Haas B."/>
            <person name="Abouelleil A."/>
            <person name="Allen A.W."/>
            <person name="Alvarado L."/>
            <person name="Arachchi H.M."/>
            <person name="Berlin A.M."/>
            <person name="Chapman S.B."/>
            <person name="Gainer-Dewar J."/>
            <person name="Goldberg J."/>
            <person name="Griggs A."/>
            <person name="Gujja S."/>
            <person name="Hansen M."/>
            <person name="Howarth C."/>
            <person name="Imamovic A."/>
            <person name="Ireland A."/>
            <person name="Larimer J."/>
            <person name="McCowan C."/>
            <person name="Murphy C."/>
            <person name="Pearson M."/>
            <person name="Poon T.W."/>
            <person name="Priest M."/>
            <person name="Roberts A."/>
            <person name="Saif S."/>
            <person name="Shea T."/>
            <person name="Sisk P."/>
            <person name="Sykes S."/>
            <person name="Wortman J."/>
            <person name="Nusbaum C."/>
            <person name="Birren B."/>
        </authorList>
    </citation>
    <scope>NUCLEOTIDE SEQUENCE [LARGE SCALE GENOMIC DNA]</scope>
    <source>
        <strain evidence="10 11">ATCC 49903</strain>
    </source>
</reference>
<evidence type="ECO:0000313" key="11">
    <source>
        <dbReference type="Proteomes" id="UP000015961"/>
    </source>
</evidence>
<protein>
    <recommendedName>
        <fullName evidence="6">ATP-dependent DNA helicase RecQ</fullName>
    </recommendedName>
    <alternativeName>
        <fullName evidence="7">DNA 3'-5' helicase RecQ</fullName>
    </alternativeName>
</protein>
<name>S0P6N5_9ENTE</name>
<dbReference type="RefSeq" id="WP_016185255.1">
    <property type="nucleotide sequence ID" value="NZ_ASWO01000005.1"/>
</dbReference>
<keyword evidence="5" id="KW-0238">DNA-binding</keyword>
<dbReference type="CDD" id="cd17920">
    <property type="entry name" value="DEXHc_RecQ"/>
    <property type="match status" value="1"/>
</dbReference>
<dbReference type="GO" id="GO:0043590">
    <property type="term" value="C:bacterial nucleoid"/>
    <property type="evidence" value="ECO:0007669"/>
    <property type="project" value="TreeGrafter"/>
</dbReference>
<evidence type="ECO:0000259" key="9">
    <source>
        <dbReference type="PROSITE" id="PS51194"/>
    </source>
</evidence>
<feature type="domain" description="Helicase C-terminal" evidence="9">
    <location>
        <begin position="221"/>
        <end position="375"/>
    </location>
</feature>
<dbReference type="GO" id="GO:0003677">
    <property type="term" value="F:DNA binding"/>
    <property type="evidence" value="ECO:0007669"/>
    <property type="project" value="UniProtKB-KW"/>
</dbReference>
<dbReference type="PROSITE" id="PS51192">
    <property type="entry name" value="HELICASE_ATP_BIND_1"/>
    <property type="match status" value="1"/>
</dbReference>
<keyword evidence="11" id="KW-1185">Reference proteome</keyword>
<dbReference type="GO" id="GO:0006281">
    <property type="term" value="P:DNA repair"/>
    <property type="evidence" value="ECO:0007669"/>
    <property type="project" value="TreeGrafter"/>
</dbReference>
<dbReference type="GO" id="GO:0006310">
    <property type="term" value="P:DNA recombination"/>
    <property type="evidence" value="ECO:0007669"/>
    <property type="project" value="InterPro"/>
</dbReference>
<dbReference type="InterPro" id="IPR004589">
    <property type="entry name" value="DNA_helicase_ATP-dep_RecQ"/>
</dbReference>
<organism evidence="10 11">
    <name type="scientific">Enterococcus sulfureus ATCC 49903</name>
    <dbReference type="NCBI Taxonomy" id="1140003"/>
    <lineage>
        <taxon>Bacteria</taxon>
        <taxon>Bacillati</taxon>
        <taxon>Bacillota</taxon>
        <taxon>Bacilli</taxon>
        <taxon>Lactobacillales</taxon>
        <taxon>Enterococcaceae</taxon>
        <taxon>Enterococcus</taxon>
    </lineage>
</organism>
<dbReference type="STRING" id="1140003.OMY_00800"/>
<evidence type="ECO:0000256" key="4">
    <source>
        <dbReference type="ARBA" id="ARBA00022840"/>
    </source>
</evidence>
<dbReference type="SMART" id="SM00490">
    <property type="entry name" value="HELICc"/>
    <property type="match status" value="1"/>
</dbReference>
<evidence type="ECO:0000256" key="6">
    <source>
        <dbReference type="ARBA" id="ARBA00044535"/>
    </source>
</evidence>
<dbReference type="OrthoDB" id="9763310at2"/>
<keyword evidence="3" id="KW-0347">Helicase</keyword>
<dbReference type="EMBL" id="ASWO01000005">
    <property type="protein sequence ID" value="EOT84151.1"/>
    <property type="molecule type" value="Genomic_DNA"/>
</dbReference>
<accession>S0P6N5</accession>
<dbReference type="Pfam" id="PF00271">
    <property type="entry name" value="Helicase_C"/>
    <property type="match status" value="1"/>
</dbReference>
<dbReference type="GO" id="GO:0043138">
    <property type="term" value="F:3'-5' DNA helicase activity"/>
    <property type="evidence" value="ECO:0007669"/>
    <property type="project" value="TreeGrafter"/>
</dbReference>
<dbReference type="PROSITE" id="PS51194">
    <property type="entry name" value="HELICASE_CTER"/>
    <property type="match status" value="1"/>
</dbReference>
<dbReference type="SUPFAM" id="SSF52540">
    <property type="entry name" value="P-loop containing nucleoside triphosphate hydrolases"/>
    <property type="match status" value="1"/>
</dbReference>
<dbReference type="PANTHER" id="PTHR13710">
    <property type="entry name" value="DNA HELICASE RECQ FAMILY MEMBER"/>
    <property type="match status" value="1"/>
</dbReference>